<evidence type="ECO:0000313" key="4">
    <source>
        <dbReference type="Proteomes" id="UP000248291"/>
    </source>
</evidence>
<organism evidence="1 3">
    <name type="scientific">Pseudomonas syringae pv. actinidiae</name>
    <dbReference type="NCBI Taxonomy" id="103796"/>
    <lineage>
        <taxon>Bacteria</taxon>
        <taxon>Pseudomonadati</taxon>
        <taxon>Pseudomonadota</taxon>
        <taxon>Gammaproteobacteria</taxon>
        <taxon>Pseudomonadales</taxon>
        <taxon>Pseudomonadaceae</taxon>
        <taxon>Pseudomonas</taxon>
        <taxon>Pseudomonas syringae</taxon>
    </lineage>
</organism>
<evidence type="ECO:0000313" key="2">
    <source>
        <dbReference type="EMBL" id="GBH16142.1"/>
    </source>
</evidence>
<evidence type="ECO:0000313" key="3">
    <source>
        <dbReference type="Proteomes" id="UP000247480"/>
    </source>
</evidence>
<dbReference type="EMBL" id="BGKA01000069">
    <property type="protein sequence ID" value="GBH16142.1"/>
    <property type="molecule type" value="Genomic_DNA"/>
</dbReference>
<proteinExistence type="predicted"/>
<reference evidence="1 3" key="1">
    <citation type="submission" date="2018-04" db="EMBL/GenBank/DDBJ databases">
        <title>Draft genome sequence of Pseudomonas syringae pv. actinidiae biovar 1 strains isolated from kiwifruit in Kagawa prefecture.</title>
        <authorList>
            <person name="Tabuchi M."/>
            <person name="Saito M."/>
            <person name="Fujiwara S."/>
            <person name="Sasa N."/>
            <person name="Akimitsu K."/>
            <person name="Gomi K."/>
            <person name="Konishi-Sugita S."/>
            <person name="Hamano K."/>
            <person name="Kataoka I."/>
        </authorList>
    </citation>
    <scope>NUCLEOTIDE SEQUENCE [LARGE SCALE GENOMIC DNA]</scope>
    <source>
        <strain evidence="1 3">MAFF212206</strain>
    </source>
</reference>
<accession>A0A2V0QFL2</accession>
<dbReference type="Proteomes" id="UP000248291">
    <property type="component" value="Unassembled WGS sequence"/>
</dbReference>
<dbReference type="Proteomes" id="UP000247480">
    <property type="component" value="Unassembled WGS sequence"/>
</dbReference>
<dbReference type="EMBL" id="BGJZ01000284">
    <property type="protein sequence ID" value="GBH11913.1"/>
    <property type="molecule type" value="Genomic_DNA"/>
</dbReference>
<sequence length="80" mass="8864">MRQLCSRSARILGNNLLQYAFDLVGMTQTTLDISQLVQRVRHLGMLGILLADFGERLTSTLKVAFGQIHLAQPILGIARV</sequence>
<evidence type="ECO:0000313" key="1">
    <source>
        <dbReference type="EMBL" id="GBH11913.1"/>
    </source>
</evidence>
<reference evidence="2 4" key="2">
    <citation type="submission" date="2018-04" db="EMBL/GenBank/DDBJ databases">
        <title>Draft genome sequence of Pseudomonas syringae pv. actinidiae biovar 3 strains isolated from kiwifruit in Kagawa prefecture.</title>
        <authorList>
            <person name="Tabuchi M."/>
            <person name="Saito M."/>
            <person name="Fujiwara S."/>
            <person name="Sasa N."/>
            <person name="Akimitsu K."/>
            <person name="Gomi K."/>
            <person name="Konishi-Sugita S."/>
            <person name="Hamano K."/>
            <person name="Kataoka I."/>
        </authorList>
    </citation>
    <scope>NUCLEOTIDE SEQUENCE [LARGE SCALE GENOMIC DNA]</scope>
    <source>
        <strain evidence="2 4">MAFF212211</strain>
    </source>
</reference>
<protein>
    <submittedName>
        <fullName evidence="1">Diphthamide synthase</fullName>
    </submittedName>
</protein>
<name>A0A2V0QFL2_PSESF</name>
<comment type="caution">
    <text evidence="1">The sequence shown here is derived from an EMBL/GenBank/DDBJ whole genome shotgun (WGS) entry which is preliminary data.</text>
</comment>
<gene>
    <name evidence="1" type="ORF">KPSA1_05372</name>
    <name evidence="2" type="ORF">KPSA3_02079</name>
</gene>
<dbReference type="AlphaFoldDB" id="A0A2V0QFL2"/>